<gene>
    <name evidence="3" type="ORF">VSX58_21545</name>
</gene>
<feature type="domain" description="FAD/NAD(P)-binding" evidence="2">
    <location>
        <begin position="34"/>
        <end position="128"/>
    </location>
</feature>
<keyword evidence="1" id="KW-0732">Signal</keyword>
<feature type="chain" id="PRO_5045293382" evidence="1">
    <location>
        <begin position="23"/>
        <end position="134"/>
    </location>
</feature>
<dbReference type="Pfam" id="PF07992">
    <property type="entry name" value="Pyr_redox_2"/>
    <property type="match status" value="1"/>
</dbReference>
<evidence type="ECO:0000259" key="2">
    <source>
        <dbReference type="Pfam" id="PF07992"/>
    </source>
</evidence>
<organism evidence="3 4">
    <name type="scientific">Brenneria populi</name>
    <dbReference type="NCBI Taxonomy" id="1505588"/>
    <lineage>
        <taxon>Bacteria</taxon>
        <taxon>Pseudomonadati</taxon>
        <taxon>Pseudomonadota</taxon>
        <taxon>Gammaproteobacteria</taxon>
        <taxon>Enterobacterales</taxon>
        <taxon>Pectobacteriaceae</taxon>
        <taxon>Brenneria</taxon>
    </lineage>
</organism>
<proteinExistence type="predicted"/>
<feature type="signal peptide" evidence="1">
    <location>
        <begin position="1"/>
        <end position="22"/>
    </location>
</feature>
<name>A0ABU6JXX7_9GAMM</name>
<dbReference type="InterPro" id="IPR036188">
    <property type="entry name" value="FAD/NAD-bd_sf"/>
</dbReference>
<dbReference type="RefSeq" id="WP_327619871.1">
    <property type="nucleotide sequence ID" value="NZ_JAYWTM010000043.1"/>
</dbReference>
<protein>
    <submittedName>
        <fullName evidence="3">FAD-binding protein</fullName>
    </submittedName>
</protein>
<evidence type="ECO:0000313" key="3">
    <source>
        <dbReference type="EMBL" id="MEC5345176.1"/>
    </source>
</evidence>
<dbReference type="SUPFAM" id="SSF51905">
    <property type="entry name" value="FAD/NAD(P)-binding domain"/>
    <property type="match status" value="1"/>
</dbReference>
<reference evidence="3 4" key="1">
    <citation type="journal article" date="2017" name="Int. J. Syst. Evol. Microbiol.">
        <title>Brenneria populi subsp. brevivirga subsp. nov. isolated from symptomatic bark of Populus x euramericana canker, and description of Brenneria populi subsp. populi subsp. nov.</title>
        <authorList>
            <person name="Zheng M.H."/>
            <person name="Piao C.G."/>
            <person name="Xue H."/>
            <person name="Guo M.W."/>
            <person name="Li Y."/>
        </authorList>
    </citation>
    <scope>NUCLEOTIDE SEQUENCE [LARGE SCALE GENOMIC DNA]</scope>
    <source>
        <strain evidence="3 4">D9-5</strain>
    </source>
</reference>
<comment type="caution">
    <text evidence="3">The sequence shown here is derived from an EMBL/GenBank/DDBJ whole genome shotgun (WGS) entry which is preliminary data.</text>
</comment>
<keyword evidence="4" id="KW-1185">Reference proteome</keyword>
<dbReference type="InterPro" id="IPR023753">
    <property type="entry name" value="FAD/NAD-binding_dom"/>
</dbReference>
<evidence type="ECO:0000313" key="4">
    <source>
        <dbReference type="Proteomes" id="UP001309705"/>
    </source>
</evidence>
<dbReference type="Gene3D" id="3.50.50.60">
    <property type="entry name" value="FAD/NAD(P)-binding domain"/>
    <property type="match status" value="2"/>
</dbReference>
<accession>A0ABU6JXX7</accession>
<sequence>MSRLRKNAAIGCFLFIFSLSYAQRAAAQERKMETDVVVVGFGGAGVSAAVSAAESGLQVIALEKHGVNFYVTQIFPHEPRVWHIVEDYGNAHHGAALIKRMVERANELGVTVMYKTPGNKLIYQNGAIRGVEAE</sequence>
<evidence type="ECO:0000256" key="1">
    <source>
        <dbReference type="SAM" id="SignalP"/>
    </source>
</evidence>
<dbReference type="Proteomes" id="UP001309705">
    <property type="component" value="Unassembled WGS sequence"/>
</dbReference>
<dbReference type="EMBL" id="JAYWTM010000043">
    <property type="protein sequence ID" value="MEC5345176.1"/>
    <property type="molecule type" value="Genomic_DNA"/>
</dbReference>
<dbReference type="PRINTS" id="PR00469">
    <property type="entry name" value="PNDRDTASEII"/>
</dbReference>